<dbReference type="Proteomes" id="UP000267517">
    <property type="component" value="Chromosome II"/>
</dbReference>
<feature type="chain" id="PRO_5012083652" description="Lipoprotein" evidence="1">
    <location>
        <begin position="22"/>
        <end position="153"/>
    </location>
</feature>
<name>A0A250KJD3_9BACT</name>
<evidence type="ECO:0000313" key="2">
    <source>
        <dbReference type="EMBL" id="BBA29829.1"/>
    </source>
</evidence>
<dbReference type="AlphaFoldDB" id="A0A250KJD3"/>
<reference evidence="2 3" key="1">
    <citation type="submission" date="2017-05" db="EMBL/GenBank/DDBJ databases">
        <title>whole genome sequence of Prevotella melaninogenica GAI 07411.</title>
        <authorList>
            <person name="Kondo Y."/>
            <person name="Hoshino T."/>
        </authorList>
    </citation>
    <scope>NUCLEOTIDE SEQUENCE [LARGE SCALE GENOMIC DNA]</scope>
    <source>
        <strain evidence="2 3">GAI 07411</strain>
    </source>
</reference>
<evidence type="ECO:0008006" key="4">
    <source>
        <dbReference type="Google" id="ProtNLM"/>
    </source>
</evidence>
<evidence type="ECO:0000313" key="3">
    <source>
        <dbReference type="Proteomes" id="UP000267517"/>
    </source>
</evidence>
<protein>
    <recommendedName>
        <fullName evidence="4">Lipoprotein</fullName>
    </recommendedName>
</protein>
<dbReference type="RefSeq" id="WP_231999456.1">
    <property type="nucleotide sequence ID" value="NZ_AP018050.1"/>
</dbReference>
<evidence type="ECO:0000256" key="1">
    <source>
        <dbReference type="SAM" id="SignalP"/>
    </source>
</evidence>
<gene>
    <name evidence="2" type="ORF">PMEL_200355</name>
</gene>
<organism evidence="2 3">
    <name type="scientific">Prevotella melaninogenica</name>
    <dbReference type="NCBI Taxonomy" id="28132"/>
    <lineage>
        <taxon>Bacteria</taxon>
        <taxon>Pseudomonadati</taxon>
        <taxon>Bacteroidota</taxon>
        <taxon>Bacteroidia</taxon>
        <taxon>Bacteroidales</taxon>
        <taxon>Prevotellaceae</taxon>
        <taxon>Prevotella</taxon>
    </lineage>
</organism>
<sequence length="153" mass="17341">MMIKRFLLFIAVILMVSCSNEDNSKIPGITPSEIELSTAHPEGFFQFIEGDYAMYEFRINYGKIDTEVSKRITKEILSKEQTVVELSDGNKATIYCKNGILQKIEFDFMTISKVQTGKYKVQLNKNSIQQVPVAIFFGFSAPDGMSNIAITFR</sequence>
<dbReference type="EMBL" id="AP018050">
    <property type="protein sequence ID" value="BBA29829.1"/>
    <property type="molecule type" value="Genomic_DNA"/>
</dbReference>
<dbReference type="PROSITE" id="PS51257">
    <property type="entry name" value="PROKAR_LIPOPROTEIN"/>
    <property type="match status" value="1"/>
</dbReference>
<keyword evidence="1" id="KW-0732">Signal</keyword>
<accession>A0A250KJD3</accession>
<feature type="signal peptide" evidence="1">
    <location>
        <begin position="1"/>
        <end position="21"/>
    </location>
</feature>
<proteinExistence type="predicted"/>